<dbReference type="Proteomes" id="UP000051296">
    <property type="component" value="Unassembled WGS sequence"/>
</dbReference>
<comment type="caution">
    <text evidence="7">The sequence shown here is derived from an EMBL/GenBank/DDBJ whole genome shotgun (WGS) entry which is preliminary data.</text>
</comment>
<keyword evidence="4 5" id="KW-0788">Thiol protease</keyword>
<dbReference type="Gene3D" id="3.90.70.10">
    <property type="entry name" value="Cysteine proteinases"/>
    <property type="match status" value="1"/>
</dbReference>
<protein>
    <recommendedName>
        <fullName evidence="5">Aminopeptidase</fullName>
    </recommendedName>
</protein>
<dbReference type="PANTHER" id="PTHR10363">
    <property type="entry name" value="BLEOMYCIN HYDROLASE"/>
    <property type="match status" value="1"/>
</dbReference>
<dbReference type="InterPro" id="IPR000169">
    <property type="entry name" value="Pept_cys_AS"/>
</dbReference>
<evidence type="ECO:0000256" key="4">
    <source>
        <dbReference type="ARBA" id="ARBA00022807"/>
    </source>
</evidence>
<evidence type="ECO:0000256" key="6">
    <source>
        <dbReference type="PIRSR" id="PIRSR005700-1"/>
    </source>
</evidence>
<evidence type="ECO:0000313" key="8">
    <source>
        <dbReference type="Proteomes" id="UP000051296"/>
    </source>
</evidence>
<keyword evidence="8" id="KW-1185">Reference proteome</keyword>
<accession>A0A0R2FW72</accession>
<keyword evidence="3 5" id="KW-0378">Hydrolase</keyword>
<evidence type="ECO:0000256" key="3">
    <source>
        <dbReference type="ARBA" id="ARBA00022801"/>
    </source>
</evidence>
<dbReference type="InParanoid" id="A0A0R2FW72"/>
<dbReference type="GO" id="GO:0006508">
    <property type="term" value="P:proteolysis"/>
    <property type="evidence" value="ECO:0007669"/>
    <property type="project" value="UniProtKB-KW"/>
</dbReference>
<keyword evidence="2 5" id="KW-0645">Protease</keyword>
<sequence length="450" mass="50669">MKKEFNMSAINQDETAAFRAAFLANDKQRALQRAVWKNGIKASAENEAAVVENTPLFSLDLATGKVANQKKSGRCWMFAALNTVRHQMTTNFQLKDFELSQNYTYFWDKYEKANYFYDNIIATAQEPVTSRKVAFLLATPQQDGGQWDMVVSLFKKYGMVPKTAMPETASSENSSELNATLNQLLRKQAITLRHLVANQASADDIDQHRQAFLQDVYNVLAMSLGLPPEHFDFEFRDTEGNFVHEKAMTPQAFFEKYGRMDFDDYVSIINAPTADKPFMQTYTVDMLGNVVDGKPVKYLNLPMSELKELALKQLQAGESVWFGCDVGQSSIRDKGIMAANAYDLNALFDVDFDMTKAQRLAYGESMMTHAMVLTGADLVDQVPTKWKVENSWGDKVGADGFFVMSDAWMDQYTYQIVVRKDLLSTQQQAALATEPKVLGPWDPMGALANN</sequence>
<dbReference type="GO" id="GO:0070005">
    <property type="term" value="F:cysteine-type aminopeptidase activity"/>
    <property type="evidence" value="ECO:0007669"/>
    <property type="project" value="InterPro"/>
</dbReference>
<dbReference type="PATRIC" id="fig|1123500.6.peg.816"/>
<dbReference type="STRING" id="1123500.GCA_000420365_00614"/>
<feature type="active site" evidence="6">
    <location>
        <position position="75"/>
    </location>
</feature>
<evidence type="ECO:0000313" key="7">
    <source>
        <dbReference type="EMBL" id="KRN32456.1"/>
    </source>
</evidence>
<keyword evidence="5 7" id="KW-0031">Aminopeptidase</keyword>
<feature type="active site" evidence="6">
    <location>
        <position position="390"/>
    </location>
</feature>
<organism evidence="7 8">
    <name type="scientific">Weissella halotolerans DSM 20190</name>
    <dbReference type="NCBI Taxonomy" id="1123500"/>
    <lineage>
        <taxon>Bacteria</taxon>
        <taxon>Bacillati</taxon>
        <taxon>Bacillota</taxon>
        <taxon>Bacilli</taxon>
        <taxon>Lactobacillales</taxon>
        <taxon>Lactobacillaceae</taxon>
        <taxon>Weissella</taxon>
    </lineage>
</organism>
<dbReference type="InterPro" id="IPR038765">
    <property type="entry name" value="Papain-like_cys_pep_sf"/>
</dbReference>
<dbReference type="EMBL" id="JQAX01000002">
    <property type="protein sequence ID" value="KRN32456.1"/>
    <property type="molecule type" value="Genomic_DNA"/>
</dbReference>
<dbReference type="Pfam" id="PF03051">
    <property type="entry name" value="Peptidase_C1_2"/>
    <property type="match status" value="1"/>
</dbReference>
<evidence type="ECO:0000256" key="2">
    <source>
        <dbReference type="ARBA" id="ARBA00022670"/>
    </source>
</evidence>
<dbReference type="SUPFAM" id="SSF54001">
    <property type="entry name" value="Cysteine proteinases"/>
    <property type="match status" value="1"/>
</dbReference>
<dbReference type="InterPro" id="IPR004134">
    <property type="entry name" value="Peptidase_C1B"/>
</dbReference>
<name>A0A0R2FW72_9LACO</name>
<comment type="subcellular location">
    <subcellularLocation>
        <location evidence="1">Cytoplasm</location>
    </subcellularLocation>
</comment>
<evidence type="ECO:0000256" key="5">
    <source>
        <dbReference type="PIRNR" id="PIRNR005700"/>
    </source>
</evidence>
<dbReference type="CDD" id="cd00585">
    <property type="entry name" value="Peptidase_C1B"/>
    <property type="match status" value="1"/>
</dbReference>
<dbReference type="PIRSF" id="PIRSF005700">
    <property type="entry name" value="PepC"/>
    <property type="match status" value="1"/>
</dbReference>
<dbReference type="AlphaFoldDB" id="A0A0R2FW72"/>
<evidence type="ECO:0000256" key="1">
    <source>
        <dbReference type="ARBA" id="ARBA00004496"/>
    </source>
</evidence>
<dbReference type="GO" id="GO:0009636">
    <property type="term" value="P:response to toxic substance"/>
    <property type="evidence" value="ECO:0007669"/>
    <property type="project" value="TreeGrafter"/>
</dbReference>
<dbReference type="PANTHER" id="PTHR10363:SF2">
    <property type="entry name" value="BLEOMYCIN HYDROLASE"/>
    <property type="match status" value="1"/>
</dbReference>
<dbReference type="GO" id="GO:0043418">
    <property type="term" value="P:homocysteine catabolic process"/>
    <property type="evidence" value="ECO:0007669"/>
    <property type="project" value="TreeGrafter"/>
</dbReference>
<comment type="similarity">
    <text evidence="5">Belongs to the peptidase C1 family.</text>
</comment>
<reference evidence="7 8" key="1">
    <citation type="journal article" date="2015" name="Genome Announc.">
        <title>Expanding the biotechnology potential of lactobacilli through comparative genomics of 213 strains and associated genera.</title>
        <authorList>
            <person name="Sun Z."/>
            <person name="Harris H.M."/>
            <person name="McCann A."/>
            <person name="Guo C."/>
            <person name="Argimon S."/>
            <person name="Zhang W."/>
            <person name="Yang X."/>
            <person name="Jeffery I.B."/>
            <person name="Cooney J.C."/>
            <person name="Kagawa T.F."/>
            <person name="Liu W."/>
            <person name="Song Y."/>
            <person name="Salvetti E."/>
            <person name="Wrobel A."/>
            <person name="Rasinkangas P."/>
            <person name="Parkhill J."/>
            <person name="Rea M.C."/>
            <person name="O'Sullivan O."/>
            <person name="Ritari J."/>
            <person name="Douillard F.P."/>
            <person name="Paul Ross R."/>
            <person name="Yang R."/>
            <person name="Briner A.E."/>
            <person name="Felis G.E."/>
            <person name="de Vos W.M."/>
            <person name="Barrangou R."/>
            <person name="Klaenhammer T.R."/>
            <person name="Caufield P.W."/>
            <person name="Cui Y."/>
            <person name="Zhang H."/>
            <person name="O'Toole P.W."/>
        </authorList>
    </citation>
    <scope>NUCLEOTIDE SEQUENCE [LARGE SCALE GENOMIC DNA]</scope>
    <source>
        <strain evidence="7 8">DSM 20190</strain>
    </source>
</reference>
<gene>
    <name evidence="7" type="ORF">IV68_GL000810</name>
</gene>
<dbReference type="GO" id="GO:0005737">
    <property type="term" value="C:cytoplasm"/>
    <property type="evidence" value="ECO:0007669"/>
    <property type="project" value="UniProtKB-SubCell"/>
</dbReference>
<feature type="active site" evidence="6">
    <location>
        <position position="369"/>
    </location>
</feature>
<dbReference type="eggNOG" id="COG3579">
    <property type="taxonomic scope" value="Bacteria"/>
</dbReference>
<proteinExistence type="inferred from homology"/>
<dbReference type="PROSITE" id="PS00139">
    <property type="entry name" value="THIOL_PROTEASE_CYS"/>
    <property type="match status" value="1"/>
</dbReference>